<proteinExistence type="predicted"/>
<organism evidence="3 4">
    <name type="scientific">Monoraphidium neglectum</name>
    <dbReference type="NCBI Taxonomy" id="145388"/>
    <lineage>
        <taxon>Eukaryota</taxon>
        <taxon>Viridiplantae</taxon>
        <taxon>Chlorophyta</taxon>
        <taxon>core chlorophytes</taxon>
        <taxon>Chlorophyceae</taxon>
        <taxon>CS clade</taxon>
        <taxon>Sphaeropleales</taxon>
        <taxon>Selenastraceae</taxon>
        <taxon>Monoraphidium</taxon>
    </lineage>
</organism>
<dbReference type="Proteomes" id="UP000054498">
    <property type="component" value="Unassembled WGS sequence"/>
</dbReference>
<feature type="region of interest" description="Disordered" evidence="2">
    <location>
        <begin position="234"/>
        <end position="254"/>
    </location>
</feature>
<dbReference type="RefSeq" id="XP_013897078.1">
    <property type="nucleotide sequence ID" value="XM_014041624.1"/>
</dbReference>
<keyword evidence="1" id="KW-0175">Coiled coil</keyword>
<evidence type="ECO:0000313" key="4">
    <source>
        <dbReference type="Proteomes" id="UP000054498"/>
    </source>
</evidence>
<sequence length="285" mass="28898">MPARFAATVPASQAAITPSWASGMALELLMQRRAAAPPAPVGLQLPSMATPPTPNTPAAALDLSLCCSPLLRVSASCGVCATTAARAEAQAAATRVHAQHELEAACLVHSASEARLQRQIESLTQQLADSRRKAEALSRAAAARRAAESAALSLGEPSSPILDQLAAAKTGGRVSSFFELCGDGATQADRAAAAEVVVALQNTLSFAQDVAAGGALLVDCARCGCTQTEEQARPWPAADGCRGRNNTPSKANGSLATSLEGSTLSIALSNNSGKAASVSSVAIDR</sequence>
<gene>
    <name evidence="3" type="ORF">MNEG_9906</name>
</gene>
<evidence type="ECO:0000313" key="3">
    <source>
        <dbReference type="EMBL" id="KIY98058.1"/>
    </source>
</evidence>
<evidence type="ECO:0000256" key="1">
    <source>
        <dbReference type="SAM" id="Coils"/>
    </source>
</evidence>
<protein>
    <submittedName>
        <fullName evidence="3">Uncharacterized protein</fullName>
    </submittedName>
</protein>
<keyword evidence="4" id="KW-1185">Reference proteome</keyword>
<reference evidence="3 4" key="1">
    <citation type="journal article" date="2013" name="BMC Genomics">
        <title>Reconstruction of the lipid metabolism for the microalga Monoraphidium neglectum from its genome sequence reveals characteristics suitable for biofuel production.</title>
        <authorList>
            <person name="Bogen C."/>
            <person name="Al-Dilaimi A."/>
            <person name="Albersmeier A."/>
            <person name="Wichmann J."/>
            <person name="Grundmann M."/>
            <person name="Rupp O."/>
            <person name="Lauersen K.J."/>
            <person name="Blifernez-Klassen O."/>
            <person name="Kalinowski J."/>
            <person name="Goesmann A."/>
            <person name="Mussgnug J.H."/>
            <person name="Kruse O."/>
        </authorList>
    </citation>
    <scope>NUCLEOTIDE SEQUENCE [LARGE SCALE GENOMIC DNA]</scope>
    <source>
        <strain evidence="3 4">SAG 48.87</strain>
    </source>
</reference>
<feature type="coiled-coil region" evidence="1">
    <location>
        <begin position="113"/>
        <end position="140"/>
    </location>
</feature>
<name>A0A0D2KR53_9CHLO</name>
<feature type="compositionally biased region" description="Polar residues" evidence="2">
    <location>
        <begin position="244"/>
        <end position="254"/>
    </location>
</feature>
<dbReference type="AlphaFoldDB" id="A0A0D2KR53"/>
<accession>A0A0D2KR53</accession>
<evidence type="ECO:0000256" key="2">
    <source>
        <dbReference type="SAM" id="MobiDB-lite"/>
    </source>
</evidence>
<dbReference type="EMBL" id="KK102327">
    <property type="protein sequence ID" value="KIY98058.1"/>
    <property type="molecule type" value="Genomic_DNA"/>
</dbReference>
<dbReference type="KEGG" id="mng:MNEG_9906"/>
<dbReference type="GeneID" id="25742781"/>